<evidence type="ECO:0000313" key="2">
    <source>
        <dbReference type="EMBL" id="SVB29285.1"/>
    </source>
</evidence>
<accession>A0A382CT64</accession>
<organism evidence="2">
    <name type="scientific">marine metagenome</name>
    <dbReference type="NCBI Taxonomy" id="408172"/>
    <lineage>
        <taxon>unclassified sequences</taxon>
        <taxon>metagenomes</taxon>
        <taxon>ecological metagenomes</taxon>
    </lineage>
</organism>
<sequence>MKNKDLFRVGFIQNYPQFGNIQDNLSRIEGMLDGKRADLFVLPELFSTGYRFKKMDEAHQYAEP</sequence>
<feature type="domain" description="CN hydrolase" evidence="1">
    <location>
        <begin position="7"/>
        <end position="64"/>
    </location>
</feature>
<dbReference type="PROSITE" id="PS50263">
    <property type="entry name" value="CN_HYDROLASE"/>
    <property type="match status" value="1"/>
</dbReference>
<dbReference type="InterPro" id="IPR036526">
    <property type="entry name" value="C-N_Hydrolase_sf"/>
</dbReference>
<reference evidence="2" key="1">
    <citation type="submission" date="2018-05" db="EMBL/GenBank/DDBJ databases">
        <authorList>
            <person name="Lanie J.A."/>
            <person name="Ng W.-L."/>
            <person name="Kazmierczak K.M."/>
            <person name="Andrzejewski T.M."/>
            <person name="Davidsen T.M."/>
            <person name="Wayne K.J."/>
            <person name="Tettelin H."/>
            <person name="Glass J.I."/>
            <person name="Rusch D."/>
            <person name="Podicherti R."/>
            <person name="Tsui H.-C.T."/>
            <person name="Winkler M.E."/>
        </authorList>
    </citation>
    <scope>NUCLEOTIDE SEQUENCE</scope>
</reference>
<dbReference type="InterPro" id="IPR003010">
    <property type="entry name" value="C-N_Hydrolase"/>
</dbReference>
<name>A0A382CT64_9ZZZZ</name>
<gene>
    <name evidence="2" type="ORF">METZ01_LOCUS182139</name>
</gene>
<feature type="non-terminal residue" evidence="2">
    <location>
        <position position="64"/>
    </location>
</feature>
<proteinExistence type="predicted"/>
<evidence type="ECO:0000259" key="1">
    <source>
        <dbReference type="PROSITE" id="PS50263"/>
    </source>
</evidence>
<dbReference type="EMBL" id="UINC01035996">
    <property type="protein sequence ID" value="SVB29285.1"/>
    <property type="molecule type" value="Genomic_DNA"/>
</dbReference>
<protein>
    <recommendedName>
        <fullName evidence="1">CN hydrolase domain-containing protein</fullName>
    </recommendedName>
</protein>
<dbReference type="Gene3D" id="3.60.110.10">
    <property type="entry name" value="Carbon-nitrogen hydrolase"/>
    <property type="match status" value="1"/>
</dbReference>
<dbReference type="AlphaFoldDB" id="A0A382CT64"/>
<dbReference type="SUPFAM" id="SSF56317">
    <property type="entry name" value="Carbon-nitrogen hydrolase"/>
    <property type="match status" value="1"/>
</dbReference>